<evidence type="ECO:0000313" key="1">
    <source>
        <dbReference type="EMBL" id="ETO69740.1"/>
    </source>
</evidence>
<dbReference type="Proteomes" id="UP000028582">
    <property type="component" value="Unassembled WGS sequence"/>
</dbReference>
<accession>A0A080ZSX9</accession>
<sequence length="32" mass="3745">MDGRWQGLKKKVRGTSLSLEEKLENDRIVQTE</sequence>
<organism evidence="1 2">
    <name type="scientific">Phytophthora nicotianae P1976</name>
    <dbReference type="NCBI Taxonomy" id="1317066"/>
    <lineage>
        <taxon>Eukaryota</taxon>
        <taxon>Sar</taxon>
        <taxon>Stramenopiles</taxon>
        <taxon>Oomycota</taxon>
        <taxon>Peronosporomycetes</taxon>
        <taxon>Peronosporales</taxon>
        <taxon>Peronosporaceae</taxon>
        <taxon>Phytophthora</taxon>
    </lineage>
</organism>
<name>A0A080ZSX9_PHYNI</name>
<dbReference type="EMBL" id="ANJA01002514">
    <property type="protein sequence ID" value="ETO69740.1"/>
    <property type="molecule type" value="Genomic_DNA"/>
</dbReference>
<proteinExistence type="predicted"/>
<reference evidence="1 2" key="1">
    <citation type="submission" date="2013-11" db="EMBL/GenBank/DDBJ databases">
        <title>The Genome Sequence of Phytophthora parasitica P1976.</title>
        <authorList>
            <consortium name="The Broad Institute Genomics Platform"/>
            <person name="Russ C."/>
            <person name="Tyler B."/>
            <person name="Panabieres F."/>
            <person name="Shan W."/>
            <person name="Tripathy S."/>
            <person name="Grunwald N."/>
            <person name="Machado M."/>
            <person name="Johnson C.S."/>
            <person name="Walker B."/>
            <person name="Young S."/>
            <person name="Zeng Q."/>
            <person name="Gargeya S."/>
            <person name="Fitzgerald M."/>
            <person name="Haas B."/>
            <person name="Abouelleil A."/>
            <person name="Allen A.W."/>
            <person name="Alvarado L."/>
            <person name="Arachchi H.M."/>
            <person name="Berlin A.M."/>
            <person name="Chapman S.B."/>
            <person name="Gainer-Dewar J."/>
            <person name="Goldberg J."/>
            <person name="Griggs A."/>
            <person name="Gujja S."/>
            <person name="Hansen M."/>
            <person name="Howarth C."/>
            <person name="Imamovic A."/>
            <person name="Ireland A."/>
            <person name="Larimer J."/>
            <person name="McCowan C."/>
            <person name="Murphy C."/>
            <person name="Pearson M."/>
            <person name="Poon T.W."/>
            <person name="Priest M."/>
            <person name="Roberts A."/>
            <person name="Saif S."/>
            <person name="Shea T."/>
            <person name="Sisk P."/>
            <person name="Sykes S."/>
            <person name="Wortman J."/>
            <person name="Nusbaum C."/>
            <person name="Birren B."/>
        </authorList>
    </citation>
    <scope>NUCLEOTIDE SEQUENCE [LARGE SCALE GENOMIC DNA]</scope>
    <source>
        <strain evidence="1 2">P1976</strain>
    </source>
</reference>
<protein>
    <submittedName>
        <fullName evidence="1">Uncharacterized protein</fullName>
    </submittedName>
</protein>
<gene>
    <name evidence="1" type="ORF">F444_13747</name>
</gene>
<evidence type="ECO:0000313" key="2">
    <source>
        <dbReference type="Proteomes" id="UP000028582"/>
    </source>
</evidence>
<comment type="caution">
    <text evidence="1">The sequence shown here is derived from an EMBL/GenBank/DDBJ whole genome shotgun (WGS) entry which is preliminary data.</text>
</comment>
<dbReference type="AlphaFoldDB" id="A0A080ZSX9"/>